<proteinExistence type="predicted"/>
<organism evidence="2">
    <name type="scientific">Siphoviridae sp. ctUF252</name>
    <dbReference type="NCBI Taxonomy" id="2826350"/>
    <lineage>
        <taxon>Viruses</taxon>
        <taxon>Duplodnaviria</taxon>
        <taxon>Heunggongvirae</taxon>
        <taxon>Uroviricota</taxon>
        <taxon>Caudoviricetes</taxon>
    </lineage>
</organism>
<accession>A0A8S5NIM7</accession>
<evidence type="ECO:0000313" key="2">
    <source>
        <dbReference type="EMBL" id="DAD94072.1"/>
    </source>
</evidence>
<evidence type="ECO:0000259" key="1">
    <source>
        <dbReference type="Pfam" id="PF22768"/>
    </source>
</evidence>
<reference evidence="2" key="1">
    <citation type="journal article" date="2021" name="Proc. Natl. Acad. Sci. U.S.A.">
        <title>A Catalog of Tens of Thousands of Viruses from Human Metagenomes Reveals Hidden Associations with Chronic Diseases.</title>
        <authorList>
            <person name="Tisza M.J."/>
            <person name="Buck C.B."/>
        </authorList>
    </citation>
    <scope>NUCLEOTIDE SEQUENCE</scope>
    <source>
        <strain evidence="2">CtUF252</strain>
    </source>
</reference>
<feature type="domain" description="Siphovirus-type tail component C-terminal" evidence="1">
    <location>
        <begin position="132"/>
        <end position="223"/>
    </location>
</feature>
<sequence length="224" mass="25872">MFKFKGISNTDMQVVIEEEEHFLAKASQKYEVTEIEGRDDAIFDELGYSYVERPIYVQCLNPDKLDDILAWLDGEGELEYKGRKTKARFYAELEPKRTAGIKIIDTNFIRAPFWEKADDNYIVVTNNVQNEGNKTSRPIIRIEKGSSDSIELTLGGVRFKYTFSENDTYVEIDCEEKTVVYEGLNRSRNLEIGYKYPKLEVGNNAIVIHSGSATVKIKRKDRWL</sequence>
<dbReference type="Pfam" id="PF22768">
    <property type="entry name" value="SPP1_Dit"/>
    <property type="match status" value="1"/>
</dbReference>
<protein>
    <submittedName>
        <fullName evidence="2">Distal tail protein</fullName>
    </submittedName>
</protein>
<name>A0A8S5NIM7_9CAUD</name>
<dbReference type="EMBL" id="BK015173">
    <property type="protein sequence ID" value="DAD94072.1"/>
    <property type="molecule type" value="Genomic_DNA"/>
</dbReference>
<dbReference type="InterPro" id="IPR054738">
    <property type="entry name" value="Siphovirus-type_tail_C"/>
</dbReference>
<dbReference type="Gene3D" id="2.60.120.860">
    <property type="match status" value="1"/>
</dbReference>